<dbReference type="GeneID" id="54783099"/>
<protein>
    <submittedName>
        <fullName evidence="2">Uncharacterized protein</fullName>
    </submittedName>
</protein>
<gene>
    <name evidence="2" type="ORF">DIURU_004448</name>
</gene>
<reference evidence="2 3" key="1">
    <citation type="submission" date="2019-07" db="EMBL/GenBank/DDBJ databases">
        <title>Genome assembly of two rare yeast pathogens: Diutina rugosa and Trichomonascus ciferrii.</title>
        <authorList>
            <person name="Mixao V."/>
            <person name="Saus E."/>
            <person name="Hansen A."/>
            <person name="Lass-Flor C."/>
            <person name="Gabaldon T."/>
        </authorList>
    </citation>
    <scope>NUCLEOTIDE SEQUENCE [LARGE SCALE GENOMIC DNA]</scope>
    <source>
        <strain evidence="2 3">CBS 613</strain>
    </source>
</reference>
<feature type="region of interest" description="Disordered" evidence="1">
    <location>
        <begin position="126"/>
        <end position="162"/>
    </location>
</feature>
<comment type="caution">
    <text evidence="2">The sequence shown here is derived from an EMBL/GenBank/DDBJ whole genome shotgun (WGS) entry which is preliminary data.</text>
</comment>
<organism evidence="2 3">
    <name type="scientific">Diutina rugosa</name>
    <name type="common">Yeast</name>
    <name type="synonym">Candida rugosa</name>
    <dbReference type="NCBI Taxonomy" id="5481"/>
    <lineage>
        <taxon>Eukaryota</taxon>
        <taxon>Fungi</taxon>
        <taxon>Dikarya</taxon>
        <taxon>Ascomycota</taxon>
        <taxon>Saccharomycotina</taxon>
        <taxon>Pichiomycetes</taxon>
        <taxon>Debaryomycetaceae</taxon>
        <taxon>Diutina</taxon>
    </lineage>
</organism>
<feature type="compositionally biased region" description="Low complexity" evidence="1">
    <location>
        <begin position="50"/>
        <end position="60"/>
    </location>
</feature>
<dbReference type="VEuPathDB" id="FungiDB:DIURU_004448"/>
<feature type="region of interest" description="Disordered" evidence="1">
    <location>
        <begin position="1"/>
        <end position="60"/>
    </location>
</feature>
<dbReference type="Proteomes" id="UP000449547">
    <property type="component" value="Unassembled WGS sequence"/>
</dbReference>
<proteinExistence type="predicted"/>
<feature type="compositionally biased region" description="Low complexity" evidence="1">
    <location>
        <begin position="130"/>
        <end position="147"/>
    </location>
</feature>
<accession>A0A642UP42</accession>
<sequence>MSSPPPVLTPGQISAYAEQNLVATSQPPSTSPPPASSASATALDNGTTHSATNGSAANPAAASVLRRSGMPMAGPGEAASNYVIEDVVMPFEMYGMFDLFSRDSTPNRTPSNPQDTSEFGYTSALSTTATQADSQPSSTPQPSTKPTVHGVGIASGGIPDGESYLPQSDLEMVDRMFPLFPLVGSASLENEDTLFIDKEQTQRQASSSSTNPFLANLNQRNPHISQLETSSVSAPMQGINRPESVLSDSSFDVPLSSSAYPPSADGHTSVPKLSSQLSSDFFNPGPVLSELDQGSFDYDERDFGSGSRYRTATPSVPEDLPLPSSGLPHAMSTLNPASDSQPPFQQVPFSPSASFQ</sequence>
<dbReference type="OrthoDB" id="5600085at2759"/>
<name>A0A642UP42_DIURU</name>
<evidence type="ECO:0000256" key="1">
    <source>
        <dbReference type="SAM" id="MobiDB-lite"/>
    </source>
</evidence>
<feature type="region of interest" description="Disordered" evidence="1">
    <location>
        <begin position="284"/>
        <end position="356"/>
    </location>
</feature>
<evidence type="ECO:0000313" key="3">
    <source>
        <dbReference type="Proteomes" id="UP000449547"/>
    </source>
</evidence>
<keyword evidence="3" id="KW-1185">Reference proteome</keyword>
<evidence type="ECO:0000313" key="2">
    <source>
        <dbReference type="EMBL" id="KAA8899067.1"/>
    </source>
</evidence>
<dbReference type="EMBL" id="SWFT01000130">
    <property type="protein sequence ID" value="KAA8899067.1"/>
    <property type="molecule type" value="Genomic_DNA"/>
</dbReference>
<feature type="compositionally biased region" description="Low complexity" evidence="1">
    <location>
        <begin position="340"/>
        <end position="356"/>
    </location>
</feature>
<dbReference type="RefSeq" id="XP_034010744.1">
    <property type="nucleotide sequence ID" value="XM_034157322.1"/>
</dbReference>
<dbReference type="AlphaFoldDB" id="A0A642UP42"/>